<evidence type="ECO:0000256" key="1">
    <source>
        <dbReference type="ARBA" id="ARBA00022676"/>
    </source>
</evidence>
<sequence>MRVHWFSPLPPEKSGIALDYVPSLVEPLSHLAELCLWHPTGTTSQPLPRGVRLERWTGKEWRTLHQADAVVFCLGNDARFHHWIWEVLGQTTGLVILHDCCLFDLFWGYFHRKGDFGGFALALSRYYGLKDATTLSSLWKGANREQARRYSFTELVLEKAHGAIVHTQEAWQEVCERGLCPVWNLPLPYRSRRSKGKEIRQRRRPALPLRLISFGLWGPHRRLLPFLEALASFPDRHCFRYDVLGPIPPDWNLEKRVEELGLTDVVSIYGWVAEDTLDALLSKADLAVNLRYPSMGEASGSQLRIWEHALPTLAIRDGWFETVPTELGLWIRPDHETEDIHRSLSFALENPKALQAMGEAAYTYLCRHHDPARYARRLLEILQEAEVYHSLPVWRSLSRRVAEELARWKEDDEDWLPPEFLIEKIAQELARFAGCTTPLAPSDSRQ</sequence>
<protein>
    <recommendedName>
        <fullName evidence="5">Glycosyl transferases group 1</fullName>
    </recommendedName>
</protein>
<comment type="caution">
    <text evidence="3">The sequence shown here is derived from an EMBL/GenBank/DDBJ whole genome shotgun (WGS) entry which is preliminary data.</text>
</comment>
<evidence type="ECO:0000313" key="3">
    <source>
        <dbReference type="EMBL" id="CAF0698583.1"/>
    </source>
</evidence>
<dbReference type="Proteomes" id="UP000663859">
    <property type="component" value="Unassembled WGS sequence"/>
</dbReference>
<dbReference type="GO" id="GO:0016757">
    <property type="term" value="F:glycosyltransferase activity"/>
    <property type="evidence" value="ECO:0007669"/>
    <property type="project" value="UniProtKB-KW"/>
</dbReference>
<keyword evidence="2" id="KW-0808">Transferase</keyword>
<reference evidence="3" key="1">
    <citation type="submission" date="2021-02" db="EMBL/GenBank/DDBJ databases">
        <authorList>
            <person name="Cremers G."/>
            <person name="Picone N."/>
        </authorList>
    </citation>
    <scope>NUCLEOTIDE SEQUENCE</scope>
    <source>
        <strain evidence="3">PQ17</strain>
    </source>
</reference>
<organism evidence="3 4">
    <name type="scientific">Candidatus Methylacidithermus pantelleriae</name>
    <dbReference type="NCBI Taxonomy" id="2744239"/>
    <lineage>
        <taxon>Bacteria</taxon>
        <taxon>Pseudomonadati</taxon>
        <taxon>Verrucomicrobiota</taxon>
        <taxon>Methylacidiphilae</taxon>
        <taxon>Methylacidiphilales</taxon>
        <taxon>Methylacidiphilaceae</taxon>
        <taxon>Candidatus Methylacidithermus</taxon>
    </lineage>
</organism>
<name>A0A8J2BIV2_9BACT</name>
<dbReference type="SUPFAM" id="SSF53756">
    <property type="entry name" value="UDP-Glycosyltransferase/glycogen phosphorylase"/>
    <property type="match status" value="1"/>
</dbReference>
<dbReference type="PANTHER" id="PTHR12526:SF510">
    <property type="entry name" value="D-INOSITOL 3-PHOSPHATE GLYCOSYLTRANSFERASE"/>
    <property type="match status" value="1"/>
</dbReference>
<dbReference type="RefSeq" id="WP_174583331.1">
    <property type="nucleotide sequence ID" value="NZ_CAJNOB010000021.1"/>
</dbReference>
<evidence type="ECO:0000256" key="2">
    <source>
        <dbReference type="ARBA" id="ARBA00022679"/>
    </source>
</evidence>
<accession>A0A8J2BIV2</accession>
<dbReference type="EMBL" id="CAJNOB010000021">
    <property type="protein sequence ID" value="CAF0698583.1"/>
    <property type="molecule type" value="Genomic_DNA"/>
</dbReference>
<proteinExistence type="predicted"/>
<dbReference type="Gene3D" id="3.40.50.2000">
    <property type="entry name" value="Glycogen Phosphorylase B"/>
    <property type="match status" value="1"/>
</dbReference>
<keyword evidence="4" id="KW-1185">Reference proteome</keyword>
<evidence type="ECO:0008006" key="5">
    <source>
        <dbReference type="Google" id="ProtNLM"/>
    </source>
</evidence>
<evidence type="ECO:0000313" key="4">
    <source>
        <dbReference type="Proteomes" id="UP000663859"/>
    </source>
</evidence>
<dbReference type="AlphaFoldDB" id="A0A8J2BIV2"/>
<dbReference type="PANTHER" id="PTHR12526">
    <property type="entry name" value="GLYCOSYLTRANSFERASE"/>
    <property type="match status" value="1"/>
</dbReference>
<gene>
    <name evidence="3" type="ORF">MPNT_280033</name>
</gene>
<keyword evidence="1" id="KW-0328">Glycosyltransferase</keyword>